<keyword evidence="1" id="KW-0489">Methyltransferase</keyword>
<feature type="region of interest" description="Disordered" evidence="5">
    <location>
        <begin position="196"/>
        <end position="216"/>
    </location>
</feature>
<evidence type="ECO:0000256" key="1">
    <source>
        <dbReference type="ARBA" id="ARBA00022603"/>
    </source>
</evidence>
<keyword evidence="7" id="KW-1185">Reference proteome</keyword>
<dbReference type="Gene3D" id="3.40.50.150">
    <property type="entry name" value="Vaccinia Virus protein VP39"/>
    <property type="match status" value="1"/>
</dbReference>
<evidence type="ECO:0000313" key="7">
    <source>
        <dbReference type="Proteomes" id="UP000758603"/>
    </source>
</evidence>
<sequence>MKDSKPNLYSTDAVAEAVTTYSERQSLDLPQWLLDYHAEIVKNNSNSNLMISTYQARALVWLARLMDAQRVLEIGVYLGFSSMVWSHAVGLTGKVTGLEFSPDYASRSKAAFRANSLSNITLHVGDGLQTLPALDPAEPYDVVFIDAQKSGYPAYLRAVLELSPPGGSRRLLRRGGLIIGDNALRKGLVADDSEANPYRSAAAAEEKEEGEEYRGQRSDVGKVREFNDAVKASARLEAFLLPLWDGLNLARLVD</sequence>
<dbReference type="CDD" id="cd02440">
    <property type="entry name" value="AdoMet_MTases"/>
    <property type="match status" value="1"/>
</dbReference>
<evidence type="ECO:0000313" key="6">
    <source>
        <dbReference type="EMBL" id="KAH6655896.1"/>
    </source>
</evidence>
<comment type="caution">
    <text evidence="6">The sequence shown here is derived from an EMBL/GenBank/DDBJ whole genome shotgun (WGS) entry which is preliminary data.</text>
</comment>
<evidence type="ECO:0000256" key="5">
    <source>
        <dbReference type="SAM" id="MobiDB-lite"/>
    </source>
</evidence>
<accession>A0A9P8ZYC5</accession>
<dbReference type="InterPro" id="IPR050362">
    <property type="entry name" value="Cation-dep_OMT"/>
</dbReference>
<dbReference type="SUPFAM" id="SSF53335">
    <property type="entry name" value="S-adenosyl-L-methionine-dependent methyltransferases"/>
    <property type="match status" value="1"/>
</dbReference>
<dbReference type="Proteomes" id="UP000758603">
    <property type="component" value="Unassembled WGS sequence"/>
</dbReference>
<dbReference type="AlphaFoldDB" id="A0A9P8ZYC5"/>
<dbReference type="GeneID" id="70131467"/>
<proteinExistence type="inferred from homology"/>
<gene>
    <name evidence="6" type="ORF">BKA67DRAFT_562099</name>
</gene>
<dbReference type="PANTHER" id="PTHR10509:SF14">
    <property type="entry name" value="CAFFEOYL-COA O-METHYLTRANSFERASE 3-RELATED"/>
    <property type="match status" value="1"/>
</dbReference>
<protein>
    <submittedName>
        <fullName evidence="6">O-methyltransferase</fullName>
    </submittedName>
</protein>
<dbReference type="PANTHER" id="PTHR10509">
    <property type="entry name" value="O-METHYLTRANSFERASE-RELATED"/>
    <property type="match status" value="1"/>
</dbReference>
<dbReference type="GO" id="GO:0032259">
    <property type="term" value="P:methylation"/>
    <property type="evidence" value="ECO:0007669"/>
    <property type="project" value="UniProtKB-KW"/>
</dbReference>
<dbReference type="OrthoDB" id="10251242at2759"/>
<evidence type="ECO:0000256" key="2">
    <source>
        <dbReference type="ARBA" id="ARBA00022679"/>
    </source>
</evidence>
<dbReference type="GO" id="GO:0008171">
    <property type="term" value="F:O-methyltransferase activity"/>
    <property type="evidence" value="ECO:0007669"/>
    <property type="project" value="InterPro"/>
</dbReference>
<keyword evidence="2" id="KW-0808">Transferase</keyword>
<dbReference type="EMBL" id="JAGPXC010000003">
    <property type="protein sequence ID" value="KAH6655896.1"/>
    <property type="molecule type" value="Genomic_DNA"/>
</dbReference>
<dbReference type="RefSeq" id="XP_045960161.1">
    <property type="nucleotide sequence ID" value="XM_046102575.1"/>
</dbReference>
<dbReference type="GO" id="GO:0008757">
    <property type="term" value="F:S-adenosylmethionine-dependent methyltransferase activity"/>
    <property type="evidence" value="ECO:0007669"/>
    <property type="project" value="TreeGrafter"/>
</dbReference>
<dbReference type="InterPro" id="IPR029063">
    <property type="entry name" value="SAM-dependent_MTases_sf"/>
</dbReference>
<dbReference type="PROSITE" id="PS51682">
    <property type="entry name" value="SAM_OMT_I"/>
    <property type="match status" value="1"/>
</dbReference>
<dbReference type="InterPro" id="IPR002935">
    <property type="entry name" value="SAM_O-MeTrfase"/>
</dbReference>
<comment type="similarity">
    <text evidence="4">Belongs to the class I-like SAM-binding methyltransferase superfamily. Cation-dependent O-methyltransferase family.</text>
</comment>
<reference evidence="6" key="1">
    <citation type="journal article" date="2021" name="Nat. Commun.">
        <title>Genetic determinants of endophytism in the Arabidopsis root mycobiome.</title>
        <authorList>
            <person name="Mesny F."/>
            <person name="Miyauchi S."/>
            <person name="Thiergart T."/>
            <person name="Pickel B."/>
            <person name="Atanasova L."/>
            <person name="Karlsson M."/>
            <person name="Huettel B."/>
            <person name="Barry K.W."/>
            <person name="Haridas S."/>
            <person name="Chen C."/>
            <person name="Bauer D."/>
            <person name="Andreopoulos W."/>
            <person name="Pangilinan J."/>
            <person name="LaButti K."/>
            <person name="Riley R."/>
            <person name="Lipzen A."/>
            <person name="Clum A."/>
            <person name="Drula E."/>
            <person name="Henrissat B."/>
            <person name="Kohler A."/>
            <person name="Grigoriev I.V."/>
            <person name="Martin F.M."/>
            <person name="Hacquard S."/>
        </authorList>
    </citation>
    <scope>NUCLEOTIDE SEQUENCE</scope>
    <source>
        <strain evidence="6">MPI-SDFR-AT-0073</strain>
    </source>
</reference>
<keyword evidence="3" id="KW-0949">S-adenosyl-L-methionine</keyword>
<evidence type="ECO:0000256" key="3">
    <source>
        <dbReference type="ARBA" id="ARBA00022691"/>
    </source>
</evidence>
<organism evidence="6 7">
    <name type="scientific">Truncatella angustata</name>
    <dbReference type="NCBI Taxonomy" id="152316"/>
    <lineage>
        <taxon>Eukaryota</taxon>
        <taxon>Fungi</taxon>
        <taxon>Dikarya</taxon>
        <taxon>Ascomycota</taxon>
        <taxon>Pezizomycotina</taxon>
        <taxon>Sordariomycetes</taxon>
        <taxon>Xylariomycetidae</taxon>
        <taxon>Amphisphaeriales</taxon>
        <taxon>Sporocadaceae</taxon>
        <taxon>Truncatella</taxon>
    </lineage>
</organism>
<name>A0A9P8ZYC5_9PEZI</name>
<dbReference type="Pfam" id="PF01596">
    <property type="entry name" value="Methyltransf_3"/>
    <property type="match status" value="1"/>
</dbReference>
<evidence type="ECO:0000256" key="4">
    <source>
        <dbReference type="ARBA" id="ARBA00023453"/>
    </source>
</evidence>